<dbReference type="PIRSF" id="PIRSF006156">
    <property type="entry name" value="YafQ"/>
    <property type="match status" value="1"/>
</dbReference>
<dbReference type="RefSeq" id="WP_235956852.1">
    <property type="nucleotide sequence ID" value="NZ_BLTE01000004.1"/>
</dbReference>
<feature type="active site" description="Proton donor" evidence="2">
    <location>
        <position position="68"/>
    </location>
</feature>
<dbReference type="GO" id="GO:0006415">
    <property type="term" value="P:translational termination"/>
    <property type="evidence" value="ECO:0007669"/>
    <property type="project" value="TreeGrafter"/>
</dbReference>
<comment type="caution">
    <text evidence="3">The sequence shown here is derived from an EMBL/GenBank/DDBJ whole genome shotgun (WGS) entry which is preliminary data.</text>
</comment>
<dbReference type="InterPro" id="IPR007712">
    <property type="entry name" value="RelE/ParE_toxin"/>
</dbReference>
<name>A0A6V8LQX3_9BACT</name>
<reference evidence="3 4" key="2">
    <citation type="submission" date="2020-05" db="EMBL/GenBank/DDBJ databases">
        <title>Draft genome sequence of Desulfovibrio sp. strainFSS-1.</title>
        <authorList>
            <person name="Shimoshige H."/>
            <person name="Kobayashi H."/>
            <person name="Maekawa T."/>
        </authorList>
    </citation>
    <scope>NUCLEOTIDE SEQUENCE [LARGE SCALE GENOMIC DNA]</scope>
    <source>
        <strain evidence="3 4">SIID29052-01</strain>
    </source>
</reference>
<evidence type="ECO:0000256" key="1">
    <source>
        <dbReference type="ARBA" id="ARBA00022649"/>
    </source>
</evidence>
<dbReference type="GO" id="GO:0004521">
    <property type="term" value="F:RNA endonuclease activity"/>
    <property type="evidence" value="ECO:0007669"/>
    <property type="project" value="TreeGrafter"/>
</dbReference>
<organism evidence="3 4">
    <name type="scientific">Fundidesulfovibrio magnetotacticus</name>
    <dbReference type="NCBI Taxonomy" id="2730080"/>
    <lineage>
        <taxon>Bacteria</taxon>
        <taxon>Pseudomonadati</taxon>
        <taxon>Thermodesulfobacteriota</taxon>
        <taxon>Desulfovibrionia</taxon>
        <taxon>Desulfovibrionales</taxon>
        <taxon>Desulfovibrionaceae</taxon>
        <taxon>Fundidesulfovibrio</taxon>
    </lineage>
</organism>
<reference evidence="3 4" key="1">
    <citation type="submission" date="2020-04" db="EMBL/GenBank/DDBJ databases">
        <authorList>
            <consortium name="Desulfovibrio sp. FSS-1 genome sequencing consortium"/>
            <person name="Shimoshige H."/>
            <person name="Kobayashi H."/>
            <person name="Maekawa T."/>
        </authorList>
    </citation>
    <scope>NUCLEOTIDE SEQUENCE [LARGE SCALE GENOMIC DNA]</scope>
    <source>
        <strain evidence="3 4">SIID29052-01</strain>
    </source>
</reference>
<dbReference type="PANTHER" id="PTHR40588:SF1">
    <property type="entry name" value="MRNA INTERFERASE TOXIN YAFQ"/>
    <property type="match status" value="1"/>
</dbReference>
<dbReference type="NCBIfam" id="TIGR02385">
    <property type="entry name" value="RelE_StbE"/>
    <property type="match status" value="1"/>
</dbReference>
<evidence type="ECO:0000313" key="4">
    <source>
        <dbReference type="Proteomes" id="UP000494245"/>
    </source>
</evidence>
<dbReference type="InterPro" id="IPR035093">
    <property type="entry name" value="RelE/ParE_toxin_dom_sf"/>
</dbReference>
<evidence type="ECO:0000313" key="3">
    <source>
        <dbReference type="EMBL" id="GFK93390.1"/>
    </source>
</evidence>
<keyword evidence="3" id="KW-0378">Hydrolase</keyword>
<evidence type="ECO:0000256" key="2">
    <source>
        <dbReference type="PIRSR" id="PIRSR006156-1"/>
    </source>
</evidence>
<dbReference type="Pfam" id="PF15738">
    <property type="entry name" value="YafQ_toxin"/>
    <property type="match status" value="1"/>
</dbReference>
<dbReference type="Gene3D" id="3.30.2310.20">
    <property type="entry name" value="RelE-like"/>
    <property type="match status" value="1"/>
</dbReference>
<keyword evidence="1" id="KW-1277">Toxin-antitoxin system</keyword>
<dbReference type="Proteomes" id="UP000494245">
    <property type="component" value="Unassembled WGS sequence"/>
</dbReference>
<dbReference type="SUPFAM" id="SSF143011">
    <property type="entry name" value="RelE-like"/>
    <property type="match status" value="1"/>
</dbReference>
<sequence length="73" mass="8233">MARRGKPVAKLDAVILLLEAGDPLPAHFKDHALTGSWKGFRDLHIEPDWILIYAVDQDEVILTRTGTHADLFR</sequence>
<dbReference type="InterPro" id="IPR004386">
    <property type="entry name" value="Toxin_YafQ-like"/>
</dbReference>
<protein>
    <submittedName>
        <fullName evidence="3">mRNA interferase YafQ</fullName>
        <ecNumber evidence="3">3.1.-.-</ecNumber>
    </submittedName>
</protein>
<dbReference type="GO" id="GO:0016787">
    <property type="term" value="F:hydrolase activity"/>
    <property type="evidence" value="ECO:0007669"/>
    <property type="project" value="UniProtKB-KW"/>
</dbReference>
<dbReference type="GO" id="GO:0006402">
    <property type="term" value="P:mRNA catabolic process"/>
    <property type="evidence" value="ECO:0007669"/>
    <property type="project" value="TreeGrafter"/>
</dbReference>
<dbReference type="PANTHER" id="PTHR40588">
    <property type="entry name" value="MRNA INTERFERASE TOXIN YAFQ"/>
    <property type="match status" value="1"/>
</dbReference>
<dbReference type="AlphaFoldDB" id="A0A6V8LQX3"/>
<dbReference type="EMBL" id="BLTE01000004">
    <property type="protein sequence ID" value="GFK93390.1"/>
    <property type="molecule type" value="Genomic_DNA"/>
</dbReference>
<proteinExistence type="predicted"/>
<dbReference type="EC" id="3.1.-.-" evidence="3"/>
<keyword evidence="4" id="KW-1185">Reference proteome</keyword>
<gene>
    <name evidence="3" type="primary">yafQ</name>
    <name evidence="3" type="ORF">NNJEOMEG_01222</name>
</gene>
<accession>A0A6V8LQX3</accession>